<dbReference type="STRING" id="633149.Bresu_0537"/>
<evidence type="ECO:0000313" key="3">
    <source>
        <dbReference type="Proteomes" id="UP000002696"/>
    </source>
</evidence>
<dbReference type="Proteomes" id="UP000002696">
    <property type="component" value="Chromosome"/>
</dbReference>
<sequence length="152" mass="16151">MSMLALMAALAVQTPVLADPASPEAAAVMVPVNGVFAALAARDGSLVAPHLAPEARMIVAVERPDGTATVQTLAAEAFAAGLRPGPERYEEIMPDPIVAIDGDIAMVWGRYVFKIDGRVSHCGSDHFDLIRRDGVWRIAGITWNQRTTGCEV</sequence>
<dbReference type="AlphaFoldDB" id="D9QKM6"/>
<dbReference type="InParanoid" id="D9QKM6"/>
<dbReference type="CDD" id="cd00531">
    <property type="entry name" value="NTF2_like"/>
    <property type="match status" value="1"/>
</dbReference>
<reference evidence="3" key="1">
    <citation type="journal article" date="2011" name="J. Bacteriol.">
        <title>Genome sequences of eight morphologically diverse alphaproteobacteria.</title>
        <authorList>
            <consortium name="US DOE Joint Genome Institute"/>
            <person name="Brown P.J."/>
            <person name="Kysela D.T."/>
            <person name="Buechlein A."/>
            <person name="Hemmerich C."/>
            <person name="Brun Y.V."/>
        </authorList>
    </citation>
    <scope>NUCLEOTIDE SEQUENCE [LARGE SCALE GENOMIC DNA]</scope>
    <source>
        <strain evidence="3">ATCC 15264 / DSM 4735 / LMG 14903 / NBRC 16000 / CB 81</strain>
    </source>
</reference>
<evidence type="ECO:0000313" key="2">
    <source>
        <dbReference type="EMBL" id="ADK99851.1"/>
    </source>
</evidence>
<dbReference type="RefSeq" id="WP_013267955.1">
    <property type="nucleotide sequence ID" value="NC_014375.1"/>
</dbReference>
<feature type="signal peptide" evidence="1">
    <location>
        <begin position="1"/>
        <end position="18"/>
    </location>
</feature>
<dbReference type="KEGG" id="bsb:Bresu_0537"/>
<proteinExistence type="predicted"/>
<dbReference type="Gene3D" id="3.10.450.50">
    <property type="match status" value="1"/>
</dbReference>
<dbReference type="eggNOG" id="ENOG5032SDI">
    <property type="taxonomic scope" value="Bacteria"/>
</dbReference>
<dbReference type="EMBL" id="CP002102">
    <property type="protein sequence ID" value="ADK99851.1"/>
    <property type="molecule type" value="Genomic_DNA"/>
</dbReference>
<dbReference type="SUPFAM" id="SSF54427">
    <property type="entry name" value="NTF2-like"/>
    <property type="match status" value="1"/>
</dbReference>
<dbReference type="InterPro" id="IPR032710">
    <property type="entry name" value="NTF2-like_dom_sf"/>
</dbReference>
<organism evidence="2 3">
    <name type="scientific">Brevundimonas subvibrioides (strain ATCC 15264 / DSM 4735 / LMG 14903 / NBRC 16000 / CB 81)</name>
    <name type="common">Caulobacter subvibrioides</name>
    <dbReference type="NCBI Taxonomy" id="633149"/>
    <lineage>
        <taxon>Bacteria</taxon>
        <taxon>Pseudomonadati</taxon>
        <taxon>Pseudomonadota</taxon>
        <taxon>Alphaproteobacteria</taxon>
        <taxon>Caulobacterales</taxon>
        <taxon>Caulobacteraceae</taxon>
        <taxon>Brevundimonas</taxon>
    </lineage>
</organism>
<feature type="chain" id="PRO_5003126823" evidence="1">
    <location>
        <begin position="19"/>
        <end position="152"/>
    </location>
</feature>
<dbReference type="HOGENOM" id="CLU_121854_0_0_5"/>
<gene>
    <name evidence="2" type="ordered locus">Bresu_0537</name>
</gene>
<evidence type="ECO:0000256" key="1">
    <source>
        <dbReference type="SAM" id="SignalP"/>
    </source>
</evidence>
<protein>
    <submittedName>
        <fullName evidence="2">Uncharacterized protein</fullName>
    </submittedName>
</protein>
<name>D9QKM6_BRESC</name>
<accession>D9QKM6</accession>
<keyword evidence="3" id="KW-1185">Reference proteome</keyword>
<keyword evidence="1" id="KW-0732">Signal</keyword>